<dbReference type="AlphaFoldDB" id="A0A6C0BQ33"/>
<keyword evidence="2" id="KW-0863">Zinc-finger</keyword>
<dbReference type="PROSITE" id="PS50089">
    <property type="entry name" value="ZF_RING_2"/>
    <property type="match status" value="1"/>
</dbReference>
<dbReference type="SUPFAM" id="SSF57850">
    <property type="entry name" value="RING/U-box"/>
    <property type="match status" value="1"/>
</dbReference>
<dbReference type="SMART" id="SM00184">
    <property type="entry name" value="RING"/>
    <property type="match status" value="1"/>
</dbReference>
<reference evidence="5" key="1">
    <citation type="journal article" date="2020" name="Nature">
        <title>Giant virus diversity and host interactions through global metagenomics.</title>
        <authorList>
            <person name="Schulz F."/>
            <person name="Roux S."/>
            <person name="Paez-Espino D."/>
            <person name="Jungbluth S."/>
            <person name="Walsh D.A."/>
            <person name="Denef V.J."/>
            <person name="McMahon K.D."/>
            <person name="Konstantinidis K.T."/>
            <person name="Eloe-Fadrosh E.A."/>
            <person name="Kyrpides N.C."/>
            <person name="Woyke T."/>
        </authorList>
    </citation>
    <scope>NUCLEOTIDE SEQUENCE</scope>
    <source>
        <strain evidence="5">GVMAG-M-3300018416-26</strain>
    </source>
</reference>
<evidence type="ECO:0000256" key="2">
    <source>
        <dbReference type="ARBA" id="ARBA00022771"/>
    </source>
</evidence>
<dbReference type="InterPro" id="IPR013083">
    <property type="entry name" value="Znf_RING/FYVE/PHD"/>
</dbReference>
<dbReference type="GO" id="GO:0008270">
    <property type="term" value="F:zinc ion binding"/>
    <property type="evidence" value="ECO:0007669"/>
    <property type="project" value="UniProtKB-KW"/>
</dbReference>
<name>A0A6C0BQ33_9ZZZZ</name>
<organism evidence="5">
    <name type="scientific">viral metagenome</name>
    <dbReference type="NCBI Taxonomy" id="1070528"/>
    <lineage>
        <taxon>unclassified sequences</taxon>
        <taxon>metagenomes</taxon>
        <taxon>organismal metagenomes</taxon>
    </lineage>
</organism>
<evidence type="ECO:0000256" key="1">
    <source>
        <dbReference type="ARBA" id="ARBA00022723"/>
    </source>
</evidence>
<evidence type="ECO:0000259" key="4">
    <source>
        <dbReference type="PROSITE" id="PS50089"/>
    </source>
</evidence>
<dbReference type="Gene3D" id="3.30.40.10">
    <property type="entry name" value="Zinc/RING finger domain, C3HC4 (zinc finger)"/>
    <property type="match status" value="1"/>
</dbReference>
<accession>A0A6C0BQ33</accession>
<dbReference type="EMBL" id="MN739219">
    <property type="protein sequence ID" value="QHS94296.1"/>
    <property type="molecule type" value="Genomic_DNA"/>
</dbReference>
<protein>
    <recommendedName>
        <fullName evidence="4">RING-type domain-containing protein</fullName>
    </recommendedName>
</protein>
<dbReference type="Pfam" id="PF13639">
    <property type="entry name" value="zf-RING_2"/>
    <property type="match status" value="1"/>
</dbReference>
<sequence>MAFTTCKATLKYSLRRGQIPKQCTYKACNGSDFCGKHRNFIVNESSNDEPYPDYDLSYAATETCIVFPDVPDDTHCCICMDIVNNNSLFTLTLCKHYYHTECIDKWQKRSDDCPYCRASLTTGKKQTEQNRNNNRRNFILSEQPRRRQNTLYLPIPTQNRQNEINSIQNITHLRDTSIRGSYSHGYFTALYNSVVDNILYQRSLVALPV</sequence>
<keyword evidence="1" id="KW-0479">Metal-binding</keyword>
<feature type="domain" description="RING-type" evidence="4">
    <location>
        <begin position="76"/>
        <end position="117"/>
    </location>
</feature>
<evidence type="ECO:0000256" key="3">
    <source>
        <dbReference type="ARBA" id="ARBA00022833"/>
    </source>
</evidence>
<keyword evidence="3" id="KW-0862">Zinc</keyword>
<proteinExistence type="predicted"/>
<evidence type="ECO:0000313" key="5">
    <source>
        <dbReference type="EMBL" id="QHS94296.1"/>
    </source>
</evidence>
<dbReference type="PANTHER" id="PTHR45969">
    <property type="entry name" value="RING ZINC FINGER PROTEIN-RELATED"/>
    <property type="match status" value="1"/>
</dbReference>
<dbReference type="InterPro" id="IPR001841">
    <property type="entry name" value="Znf_RING"/>
</dbReference>